<gene>
    <name evidence="11" type="ORF">DSM112329_01671</name>
</gene>
<keyword evidence="7" id="KW-0812">Transmembrane</keyword>
<keyword evidence="5" id="KW-0186">Copper</keyword>
<evidence type="ECO:0000256" key="1">
    <source>
        <dbReference type="ARBA" id="ARBA00004196"/>
    </source>
</evidence>
<dbReference type="GO" id="GO:0005886">
    <property type="term" value="C:plasma membrane"/>
    <property type="evidence" value="ECO:0007669"/>
    <property type="project" value="TreeGrafter"/>
</dbReference>
<feature type="region of interest" description="Disordered" evidence="6">
    <location>
        <begin position="960"/>
        <end position="989"/>
    </location>
</feature>
<dbReference type="InterPro" id="IPR014756">
    <property type="entry name" value="Ig_E-set"/>
</dbReference>
<feature type="transmembrane region" description="Helical" evidence="7">
    <location>
        <begin position="246"/>
        <end position="265"/>
    </location>
</feature>
<evidence type="ECO:0000256" key="3">
    <source>
        <dbReference type="ARBA" id="ARBA00022723"/>
    </source>
</evidence>
<dbReference type="InterPro" id="IPR028082">
    <property type="entry name" value="Peripla_BP_I"/>
</dbReference>
<feature type="transmembrane region" description="Helical" evidence="7">
    <location>
        <begin position="326"/>
        <end position="345"/>
    </location>
</feature>
<evidence type="ECO:0000259" key="9">
    <source>
        <dbReference type="Pfam" id="PF04234"/>
    </source>
</evidence>
<dbReference type="GO" id="GO:0005507">
    <property type="term" value="F:copper ion binding"/>
    <property type="evidence" value="ECO:0007669"/>
    <property type="project" value="InterPro"/>
</dbReference>
<dbReference type="EMBL" id="CP114014">
    <property type="protein sequence ID" value="XAY04833.1"/>
    <property type="molecule type" value="Genomic_DNA"/>
</dbReference>
<dbReference type="Gene3D" id="3.40.50.2300">
    <property type="match status" value="2"/>
</dbReference>
<evidence type="ECO:0000256" key="2">
    <source>
        <dbReference type="ARBA" id="ARBA00010062"/>
    </source>
</evidence>
<dbReference type="GO" id="GO:0046688">
    <property type="term" value="P:response to copper ion"/>
    <property type="evidence" value="ECO:0007669"/>
    <property type="project" value="InterPro"/>
</dbReference>
<keyword evidence="7" id="KW-0472">Membrane</keyword>
<keyword evidence="4 8" id="KW-0732">Signal</keyword>
<evidence type="ECO:0000259" key="10">
    <source>
        <dbReference type="Pfam" id="PF13458"/>
    </source>
</evidence>
<evidence type="ECO:0000256" key="8">
    <source>
        <dbReference type="SAM" id="SignalP"/>
    </source>
</evidence>
<evidence type="ECO:0000256" key="5">
    <source>
        <dbReference type="ARBA" id="ARBA00023008"/>
    </source>
</evidence>
<dbReference type="AlphaFoldDB" id="A0AAU7ATB0"/>
<feature type="transmembrane region" description="Helical" evidence="7">
    <location>
        <begin position="157"/>
        <end position="179"/>
    </location>
</feature>
<dbReference type="Pfam" id="PF13458">
    <property type="entry name" value="Peripla_BP_6"/>
    <property type="match status" value="1"/>
</dbReference>
<evidence type="ECO:0000256" key="4">
    <source>
        <dbReference type="ARBA" id="ARBA00022729"/>
    </source>
</evidence>
<name>A0AAU7ATB0_9ACTN</name>
<evidence type="ECO:0000256" key="7">
    <source>
        <dbReference type="SAM" id="Phobius"/>
    </source>
</evidence>
<feature type="domain" description="Leucine-binding protein" evidence="10">
    <location>
        <begin position="583"/>
        <end position="749"/>
    </location>
</feature>
<protein>
    <submittedName>
        <fullName evidence="11">Uncharacterized protein</fullName>
    </submittedName>
</protein>
<organism evidence="11">
    <name type="scientific">Paraconexibacter sp. AEG42_29</name>
    <dbReference type="NCBI Taxonomy" id="2997339"/>
    <lineage>
        <taxon>Bacteria</taxon>
        <taxon>Bacillati</taxon>
        <taxon>Actinomycetota</taxon>
        <taxon>Thermoleophilia</taxon>
        <taxon>Solirubrobacterales</taxon>
        <taxon>Paraconexibacteraceae</taxon>
        <taxon>Paraconexibacter</taxon>
    </lineage>
</organism>
<feature type="transmembrane region" description="Helical" evidence="7">
    <location>
        <begin position="295"/>
        <end position="320"/>
    </location>
</feature>
<feature type="compositionally biased region" description="Pro residues" evidence="6">
    <location>
        <begin position="972"/>
        <end position="989"/>
    </location>
</feature>
<feature type="transmembrane region" description="Helical" evidence="7">
    <location>
        <begin position="398"/>
        <end position="417"/>
    </location>
</feature>
<dbReference type="GO" id="GO:0006825">
    <property type="term" value="P:copper ion transport"/>
    <property type="evidence" value="ECO:0007669"/>
    <property type="project" value="InterPro"/>
</dbReference>
<evidence type="ECO:0000256" key="6">
    <source>
        <dbReference type="SAM" id="MobiDB-lite"/>
    </source>
</evidence>
<dbReference type="InterPro" id="IPR007348">
    <property type="entry name" value="CopC_dom"/>
</dbReference>
<feature type="domain" description="CopC" evidence="9">
    <location>
        <begin position="26"/>
        <end position="121"/>
    </location>
</feature>
<keyword evidence="3" id="KW-0479">Metal-binding</keyword>
<dbReference type="CDD" id="cd06268">
    <property type="entry name" value="PBP1_ABC_transporter_LIVBP-like"/>
    <property type="match status" value="1"/>
</dbReference>
<keyword evidence="7" id="KW-1133">Transmembrane helix</keyword>
<feature type="transmembrane region" description="Helical" evidence="7">
    <location>
        <begin position="357"/>
        <end position="378"/>
    </location>
</feature>
<dbReference type="GO" id="GO:0030313">
    <property type="term" value="C:cell envelope"/>
    <property type="evidence" value="ECO:0007669"/>
    <property type="project" value="UniProtKB-SubCell"/>
</dbReference>
<comment type="similarity">
    <text evidence="2">Belongs to the leucine-binding protein family.</text>
</comment>
<dbReference type="SUPFAM" id="SSF53822">
    <property type="entry name" value="Periplasmic binding protein-like I"/>
    <property type="match status" value="1"/>
</dbReference>
<dbReference type="Pfam" id="PF04234">
    <property type="entry name" value="CopC"/>
    <property type="match status" value="1"/>
</dbReference>
<feature type="signal peptide" evidence="8">
    <location>
        <begin position="1"/>
        <end position="23"/>
    </location>
</feature>
<dbReference type="InterPro" id="IPR032694">
    <property type="entry name" value="CopC/D"/>
</dbReference>
<evidence type="ECO:0000313" key="11">
    <source>
        <dbReference type="EMBL" id="XAY04833.1"/>
    </source>
</evidence>
<comment type="subcellular location">
    <subcellularLocation>
        <location evidence="1">Cell envelope</location>
    </subcellularLocation>
</comment>
<accession>A0AAU7ATB0</accession>
<dbReference type="PANTHER" id="PTHR34820">
    <property type="entry name" value="INNER MEMBRANE PROTEIN YEBZ"/>
    <property type="match status" value="1"/>
</dbReference>
<dbReference type="PANTHER" id="PTHR34820:SF4">
    <property type="entry name" value="INNER MEMBRANE PROTEIN YEBZ"/>
    <property type="match status" value="1"/>
</dbReference>
<reference evidence="11" key="1">
    <citation type="submission" date="2022-12" db="EMBL/GenBank/DDBJ databases">
        <title>Paraconexibacter alkalitolerans sp. nov. and Baekduia alba sp. nov., isolated from soil and emended description of the genera Paraconexibacter (Chun et al., 2020) and Baekduia (An et al., 2020).</title>
        <authorList>
            <person name="Vieira S."/>
            <person name="Huber K.J."/>
            <person name="Geppert A."/>
            <person name="Wolf J."/>
            <person name="Neumann-Schaal M."/>
            <person name="Muesken M."/>
            <person name="Overmann J."/>
        </authorList>
    </citation>
    <scope>NUCLEOTIDE SEQUENCE</scope>
    <source>
        <strain evidence="11">AEG42_29</strain>
    </source>
</reference>
<dbReference type="RefSeq" id="WP_354701358.1">
    <property type="nucleotide sequence ID" value="NZ_CP114014.1"/>
</dbReference>
<dbReference type="InterPro" id="IPR028081">
    <property type="entry name" value="Leu-bd"/>
</dbReference>
<dbReference type="SUPFAM" id="SSF81296">
    <property type="entry name" value="E set domains"/>
    <property type="match status" value="1"/>
</dbReference>
<feature type="transmembrane region" description="Helical" evidence="7">
    <location>
        <begin position="206"/>
        <end position="226"/>
    </location>
</feature>
<feature type="chain" id="PRO_5043582532" evidence="8">
    <location>
        <begin position="24"/>
        <end position="989"/>
    </location>
</feature>
<dbReference type="Gene3D" id="2.60.40.1220">
    <property type="match status" value="1"/>
</dbReference>
<proteinExistence type="inferred from homology"/>
<dbReference type="InterPro" id="IPR014755">
    <property type="entry name" value="Cu-Rt/internalin_Ig-like"/>
</dbReference>
<feature type="transmembrane region" description="Helical" evidence="7">
    <location>
        <begin position="437"/>
        <end position="455"/>
    </location>
</feature>
<sequence length="989" mass="100295">MLRRTLAVAAVVLGALCAGPAAAVAHPLLLQTAPAAELVAPRSPGAIRLQLSEPVVARGSRMEVTGPRGVKIATGPVVRSDDDKGLSVKPKRPLRSAVYRVRWTAYGDDGHLVRGDFSFGVAGKNGVPPAGAERLGGIGASGLGGEQTDQDGFVGTLARWLGIAAASFLFGAVALLVALRRRDRAPAADAAEPSTVDAAAGQLRPLLPLTFLLAAVAASESIIARIVNTADGSVDIGLLTSGATGLAESARGLVIVLAAVALVLVSRRGREKHPDAAATDDDDARPVDDGRRDRIYGVAGVALLLTYAYSGHALAGVGAFGLVAQGFHVIAAGLWLGGLLAVLAATRDGALRPLAGARAFAPLAAGGLGLAIVTGVIAAVREVDRWSLLRWSDYGRVVIVKSVLVGLVTLAGAWAAWRSRRPDSPGPAVRGLKFEAVGVLAVVALAATLAGLAQGRGRPLPAQSGVLAPGPAFATALLGTGSGKVTLTPGRKGPSRFVVSLDGAKSAPARVSVRLACACAPGKDIRADLTRSAGTTWKADVDLPAEGQWFAYLTVDKDTSASPVSLAVGLPRTDGSTPRDLLVVADLSGTGAARCRSHLLGLQLAVARINAEGGVDGGHKLQPLVIDDGGDRATSTRLTTAAFRDSSPVALAGACGDGADGAVAAATKGGIPVLAGDPGTSPTTTPGVFRVAADPFAQGYGLVQYVGLRVVPISAPGVRRVEVVAGDDAIGRRFVAGVKAQAATAGVTVEVLPAGSLAKRSTAELKALLDRERVAALLFDGPRGGGPDADALIRLGRGKYDFPPAPILVSERVLSEGFVVRAGTLGRIGVIQGASEVSTQTADAVAYSRAIRTLHVGETPTFDGIRGYVTGLALRSVVEDDQPLDAGNLERKLVSPSVFTDALLAPWSPKATGRGTLAVIVVSPQFLASGITPVAQGGQRFDGTYFPDGAWINASVTAYGPGAPVPSQNPTAPVPPQTPPAAPAAPGTP</sequence>
<dbReference type="KEGG" id="parq:DSM112329_01671"/>
<dbReference type="GO" id="GO:0042597">
    <property type="term" value="C:periplasmic space"/>
    <property type="evidence" value="ECO:0007669"/>
    <property type="project" value="InterPro"/>
</dbReference>